<evidence type="ECO:0000256" key="5">
    <source>
        <dbReference type="ARBA" id="ARBA00022692"/>
    </source>
</evidence>
<feature type="transmembrane region" description="Helical" evidence="12">
    <location>
        <begin position="54"/>
        <end position="74"/>
    </location>
</feature>
<feature type="transmembrane region" description="Helical" evidence="12">
    <location>
        <begin position="539"/>
        <end position="561"/>
    </location>
</feature>
<feature type="transmembrane region" description="Helical" evidence="12">
    <location>
        <begin position="15"/>
        <end position="34"/>
    </location>
</feature>
<dbReference type="PANTHER" id="PTHR42985:SF40">
    <property type="entry name" value="LD47995P-RELATED"/>
    <property type="match status" value="1"/>
</dbReference>
<keyword evidence="9 12" id="KW-0472">Membrane</keyword>
<dbReference type="Pfam" id="PF00474">
    <property type="entry name" value="SSF"/>
    <property type="match status" value="1"/>
</dbReference>
<feature type="transmembrane region" description="Helical" evidence="12">
    <location>
        <begin position="187"/>
        <end position="206"/>
    </location>
</feature>
<accession>A0AAV4DCZ7</accession>
<organism evidence="13 14">
    <name type="scientific">Plakobranchus ocellatus</name>
    <dbReference type="NCBI Taxonomy" id="259542"/>
    <lineage>
        <taxon>Eukaryota</taxon>
        <taxon>Metazoa</taxon>
        <taxon>Spiralia</taxon>
        <taxon>Lophotrochozoa</taxon>
        <taxon>Mollusca</taxon>
        <taxon>Gastropoda</taxon>
        <taxon>Heterobranchia</taxon>
        <taxon>Euthyneura</taxon>
        <taxon>Panpulmonata</taxon>
        <taxon>Sacoglossa</taxon>
        <taxon>Placobranchoidea</taxon>
        <taxon>Plakobranchidae</taxon>
        <taxon>Plakobranchus</taxon>
    </lineage>
</organism>
<keyword evidence="4" id="KW-1003">Cell membrane</keyword>
<keyword evidence="7" id="KW-0915">Sodium</keyword>
<sequence>MATLDGPVHFGTVDYILLSLMLAGSMAIGIYFSVGKNKQKTKEDYLLGGRRMGAFPVCLSLFATFQSAIALLGFPTEVYSYGTMYTYIIAGIALSTLLAMFTVVPLMYPLQITSVNEYLALRYESRLTQRFGSVLGIITSLSYMTISLLSPALALETAVGIPLWMSIIVVGGVGTVYTTIGGIKSVVWTDVFQTSFMFIGTFMVLIKGCIDAGGVEKVWNISKQTDRIVFDDFNFDPRVRHTVWSLGIGYMIYWYSVFFTQSSFQRTISTRSMKDVNKVYVFSIVLSAVFIAVLIVTGLVLAAYFHSIRCDPLAAGYIKNSNQLVPYFVLLTLRFLPGLPGLYISTVFSGALSTLSSGINALAANTMEDFLSKFLRYKSDATVATITKVLVCFYGCVSIGLAYLTKEFQGPVSEITYTAVGASVGPLLGLFVLSATFPQANYIGALIGCFSGLIFTFWQAIGALKFGHRSQTLPPGPTDNCLAENATSLFNTYNNSYFHEAGWTVAMSIQTTSSAIGSTPDGDVTSFQEREFSIYDFSYIWNPVMGVFVTIIIGLIVSLIANKFMSTKLRPEAKFLFPFCRRFWYSDMDVLDAEMS</sequence>
<feature type="transmembrane region" description="Helical" evidence="12">
    <location>
        <begin position="415"/>
        <end position="435"/>
    </location>
</feature>
<feature type="transmembrane region" description="Helical" evidence="12">
    <location>
        <begin position="241"/>
        <end position="258"/>
    </location>
</feature>
<keyword evidence="8" id="KW-0406">Ion transport</keyword>
<gene>
    <name evidence="13" type="ORF">PoB_006851900</name>
</gene>
<feature type="transmembrane region" description="Helical" evidence="12">
    <location>
        <begin position="279"/>
        <end position="305"/>
    </location>
</feature>
<evidence type="ECO:0000256" key="8">
    <source>
        <dbReference type="ARBA" id="ARBA00023065"/>
    </source>
</evidence>
<keyword evidence="3" id="KW-0813">Transport</keyword>
<reference evidence="13 14" key="1">
    <citation type="journal article" date="2021" name="Elife">
        <title>Chloroplast acquisition without the gene transfer in kleptoplastic sea slugs, Plakobranchus ocellatus.</title>
        <authorList>
            <person name="Maeda T."/>
            <person name="Takahashi S."/>
            <person name="Yoshida T."/>
            <person name="Shimamura S."/>
            <person name="Takaki Y."/>
            <person name="Nagai Y."/>
            <person name="Toyoda A."/>
            <person name="Suzuki Y."/>
            <person name="Arimoto A."/>
            <person name="Ishii H."/>
            <person name="Satoh N."/>
            <person name="Nishiyama T."/>
            <person name="Hasebe M."/>
            <person name="Maruyama T."/>
            <person name="Minagawa J."/>
            <person name="Obokata J."/>
            <person name="Shigenobu S."/>
        </authorList>
    </citation>
    <scope>NUCLEOTIDE SEQUENCE [LARGE SCALE GENOMIC DNA]</scope>
</reference>
<evidence type="ECO:0000313" key="14">
    <source>
        <dbReference type="Proteomes" id="UP000735302"/>
    </source>
</evidence>
<protein>
    <submittedName>
        <fullName evidence="13">Sodium-coupled monocarboxylate transporter 1</fullName>
    </submittedName>
</protein>
<comment type="similarity">
    <text evidence="2 11">Belongs to the sodium:solute symporter (SSF) (TC 2.A.21) family.</text>
</comment>
<feature type="transmembrane region" description="Helical" evidence="12">
    <location>
        <begin position="383"/>
        <end position="403"/>
    </location>
</feature>
<evidence type="ECO:0000256" key="7">
    <source>
        <dbReference type="ARBA" id="ARBA00023053"/>
    </source>
</evidence>
<dbReference type="EMBL" id="BLXT01007741">
    <property type="protein sequence ID" value="GFO42014.1"/>
    <property type="molecule type" value="Genomic_DNA"/>
</dbReference>
<evidence type="ECO:0000256" key="9">
    <source>
        <dbReference type="ARBA" id="ARBA00023136"/>
    </source>
</evidence>
<evidence type="ECO:0000256" key="6">
    <source>
        <dbReference type="ARBA" id="ARBA00022989"/>
    </source>
</evidence>
<keyword evidence="14" id="KW-1185">Reference proteome</keyword>
<evidence type="ECO:0000256" key="11">
    <source>
        <dbReference type="RuleBase" id="RU362091"/>
    </source>
</evidence>
<evidence type="ECO:0000256" key="1">
    <source>
        <dbReference type="ARBA" id="ARBA00004651"/>
    </source>
</evidence>
<dbReference type="AlphaFoldDB" id="A0AAV4DCZ7"/>
<dbReference type="Gene3D" id="1.20.1730.10">
    <property type="entry name" value="Sodium/glucose cotransporter"/>
    <property type="match status" value="1"/>
</dbReference>
<dbReference type="PROSITE" id="PS50283">
    <property type="entry name" value="NA_SOLUT_SYMP_3"/>
    <property type="match status" value="1"/>
</dbReference>
<comment type="caution">
    <text evidence="13">The sequence shown here is derived from an EMBL/GenBank/DDBJ whole genome shotgun (WGS) entry which is preliminary data.</text>
</comment>
<keyword evidence="6 12" id="KW-1133">Transmembrane helix</keyword>
<proteinExistence type="inferred from homology"/>
<dbReference type="GO" id="GO:0005886">
    <property type="term" value="C:plasma membrane"/>
    <property type="evidence" value="ECO:0007669"/>
    <property type="project" value="UniProtKB-SubCell"/>
</dbReference>
<evidence type="ECO:0000256" key="2">
    <source>
        <dbReference type="ARBA" id="ARBA00006434"/>
    </source>
</evidence>
<name>A0AAV4DCZ7_9GAST</name>
<evidence type="ECO:0000256" key="4">
    <source>
        <dbReference type="ARBA" id="ARBA00022475"/>
    </source>
</evidence>
<dbReference type="Proteomes" id="UP000735302">
    <property type="component" value="Unassembled WGS sequence"/>
</dbReference>
<dbReference type="GO" id="GO:0006814">
    <property type="term" value="P:sodium ion transport"/>
    <property type="evidence" value="ECO:0007669"/>
    <property type="project" value="UniProtKB-KW"/>
</dbReference>
<keyword evidence="10" id="KW-0739">Sodium transport</keyword>
<dbReference type="InterPro" id="IPR051163">
    <property type="entry name" value="Sodium:Solute_Symporter_SSF"/>
</dbReference>
<feature type="transmembrane region" description="Helical" evidence="12">
    <location>
        <begin position="342"/>
        <end position="363"/>
    </location>
</feature>
<feature type="transmembrane region" description="Helical" evidence="12">
    <location>
        <begin position="131"/>
        <end position="155"/>
    </location>
</feature>
<dbReference type="GO" id="GO:0015293">
    <property type="term" value="F:symporter activity"/>
    <property type="evidence" value="ECO:0007669"/>
    <property type="project" value="TreeGrafter"/>
</dbReference>
<evidence type="ECO:0000256" key="12">
    <source>
        <dbReference type="SAM" id="Phobius"/>
    </source>
</evidence>
<feature type="transmembrane region" description="Helical" evidence="12">
    <location>
        <begin position="86"/>
        <end position="110"/>
    </location>
</feature>
<comment type="subcellular location">
    <subcellularLocation>
        <location evidence="1">Cell membrane</location>
        <topology evidence="1">Multi-pass membrane protein</topology>
    </subcellularLocation>
</comment>
<evidence type="ECO:0000256" key="3">
    <source>
        <dbReference type="ARBA" id="ARBA00022448"/>
    </source>
</evidence>
<dbReference type="NCBIfam" id="TIGR00813">
    <property type="entry name" value="sss"/>
    <property type="match status" value="1"/>
</dbReference>
<keyword evidence="5 12" id="KW-0812">Transmembrane</keyword>
<evidence type="ECO:0000256" key="10">
    <source>
        <dbReference type="ARBA" id="ARBA00023201"/>
    </source>
</evidence>
<evidence type="ECO:0000313" key="13">
    <source>
        <dbReference type="EMBL" id="GFO42014.1"/>
    </source>
</evidence>
<dbReference type="InterPro" id="IPR001734">
    <property type="entry name" value="Na/solute_symporter"/>
</dbReference>
<dbReference type="PANTHER" id="PTHR42985">
    <property type="entry name" value="SODIUM-COUPLED MONOCARBOXYLATE TRANSPORTER"/>
    <property type="match status" value="1"/>
</dbReference>
<dbReference type="InterPro" id="IPR038377">
    <property type="entry name" value="Na/Glc_symporter_sf"/>
</dbReference>
<feature type="transmembrane region" description="Helical" evidence="12">
    <location>
        <begin position="161"/>
        <end position="180"/>
    </location>
</feature>
<dbReference type="CDD" id="cd11492">
    <property type="entry name" value="SLC5sbd_NIS-SMVT"/>
    <property type="match status" value="1"/>
</dbReference>
<feature type="transmembrane region" description="Helical" evidence="12">
    <location>
        <begin position="442"/>
        <end position="461"/>
    </location>
</feature>